<accession>A0A828PRU2</accession>
<proteinExistence type="predicted"/>
<gene>
    <name evidence="1" type="ORF">appser6_20460</name>
</gene>
<sequence>MSVEQAVCFLSNFVKKSTKLTACNGFRVFRSFLGKRGKLQC</sequence>
<reference evidence="1 2" key="1">
    <citation type="journal article" date="2010" name="J. Bacteriol.">
        <title>Comparative genomic characterization of Actinobacillus pleuropneumoniae.</title>
        <authorList>
            <person name="Xu Z."/>
            <person name="Chen X."/>
            <person name="Li L."/>
            <person name="Li T."/>
            <person name="Wang S."/>
            <person name="Chen H."/>
            <person name="Zhou R."/>
        </authorList>
    </citation>
    <scope>NUCLEOTIDE SEQUENCE [LARGE SCALE GENOMIC DNA]</scope>
    <source>
        <strain evidence="1 2">Femo</strain>
    </source>
</reference>
<evidence type="ECO:0000313" key="1">
    <source>
        <dbReference type="EMBL" id="EFM90980.1"/>
    </source>
</evidence>
<name>A0A828PRU2_ACTPL</name>
<organism evidence="1 2">
    <name type="scientific">Actinobacillus pleuropneumoniae serovar 6 str. Femo</name>
    <dbReference type="NCBI Taxonomy" id="754256"/>
    <lineage>
        <taxon>Bacteria</taxon>
        <taxon>Pseudomonadati</taxon>
        <taxon>Pseudomonadota</taxon>
        <taxon>Gammaproteobacteria</taxon>
        <taxon>Pasteurellales</taxon>
        <taxon>Pasteurellaceae</taxon>
        <taxon>Actinobacillus</taxon>
    </lineage>
</organism>
<dbReference type="EMBL" id="ADOG01000040">
    <property type="protein sequence ID" value="EFM90980.1"/>
    <property type="molecule type" value="Genomic_DNA"/>
</dbReference>
<protein>
    <submittedName>
        <fullName evidence="1">Uncharacterized protein</fullName>
    </submittedName>
</protein>
<evidence type="ECO:0000313" key="2">
    <source>
        <dbReference type="Proteomes" id="UP000005341"/>
    </source>
</evidence>
<dbReference type="AlphaFoldDB" id="A0A828PRU2"/>
<dbReference type="Proteomes" id="UP000005341">
    <property type="component" value="Unassembled WGS sequence"/>
</dbReference>
<comment type="caution">
    <text evidence="1">The sequence shown here is derived from an EMBL/GenBank/DDBJ whole genome shotgun (WGS) entry which is preliminary data.</text>
</comment>